<accession>A0A182T3B2</accession>
<feature type="chain" id="PRO_5008136401" description="Secreted protein" evidence="1">
    <location>
        <begin position="19"/>
        <end position="111"/>
    </location>
</feature>
<organism evidence="2 3">
    <name type="scientific">Anopheles maculatus</name>
    <dbReference type="NCBI Taxonomy" id="74869"/>
    <lineage>
        <taxon>Eukaryota</taxon>
        <taxon>Metazoa</taxon>
        <taxon>Ecdysozoa</taxon>
        <taxon>Arthropoda</taxon>
        <taxon>Hexapoda</taxon>
        <taxon>Insecta</taxon>
        <taxon>Pterygota</taxon>
        <taxon>Neoptera</taxon>
        <taxon>Endopterygota</taxon>
        <taxon>Diptera</taxon>
        <taxon>Nematocera</taxon>
        <taxon>Culicoidea</taxon>
        <taxon>Culicidae</taxon>
        <taxon>Anophelinae</taxon>
        <taxon>Anopheles</taxon>
        <taxon>Anopheles maculatus group</taxon>
    </lineage>
</organism>
<dbReference type="AlphaFoldDB" id="A0A182T3B2"/>
<dbReference type="EnsemblMetazoa" id="AMAM018767-RA">
    <property type="protein sequence ID" value="AMAM018767-PA"/>
    <property type="gene ID" value="AMAM018767"/>
</dbReference>
<reference evidence="3" key="1">
    <citation type="submission" date="2013-09" db="EMBL/GenBank/DDBJ databases">
        <title>The Genome Sequence of Anopheles maculatus species B.</title>
        <authorList>
            <consortium name="The Broad Institute Genomics Platform"/>
            <person name="Neafsey D.E."/>
            <person name="Besansky N."/>
            <person name="Howell P."/>
            <person name="Walton C."/>
            <person name="Young S.K."/>
            <person name="Zeng Q."/>
            <person name="Gargeya S."/>
            <person name="Fitzgerald M."/>
            <person name="Haas B."/>
            <person name="Abouelleil A."/>
            <person name="Allen A.W."/>
            <person name="Alvarado L."/>
            <person name="Arachchi H.M."/>
            <person name="Berlin A.M."/>
            <person name="Chapman S.B."/>
            <person name="Gainer-Dewar J."/>
            <person name="Goldberg J."/>
            <person name="Griggs A."/>
            <person name="Gujja S."/>
            <person name="Hansen M."/>
            <person name="Howarth C."/>
            <person name="Imamovic A."/>
            <person name="Ireland A."/>
            <person name="Larimer J."/>
            <person name="McCowan C."/>
            <person name="Murphy C."/>
            <person name="Pearson M."/>
            <person name="Poon T.W."/>
            <person name="Priest M."/>
            <person name="Roberts A."/>
            <person name="Saif S."/>
            <person name="Shea T."/>
            <person name="Sisk P."/>
            <person name="Sykes S."/>
            <person name="Wortman J."/>
            <person name="Nusbaum C."/>
            <person name="Birren B."/>
        </authorList>
    </citation>
    <scope>NUCLEOTIDE SEQUENCE [LARGE SCALE GENOMIC DNA]</scope>
    <source>
        <strain evidence="3">maculatus3</strain>
    </source>
</reference>
<evidence type="ECO:0000256" key="1">
    <source>
        <dbReference type="SAM" id="SignalP"/>
    </source>
</evidence>
<reference evidence="2" key="2">
    <citation type="submission" date="2020-05" db="UniProtKB">
        <authorList>
            <consortium name="EnsemblMetazoa"/>
        </authorList>
    </citation>
    <scope>IDENTIFICATION</scope>
    <source>
        <strain evidence="2">maculatus3</strain>
    </source>
</reference>
<dbReference type="VEuPathDB" id="VectorBase:AMAM018767"/>
<dbReference type="Proteomes" id="UP000075901">
    <property type="component" value="Unassembled WGS sequence"/>
</dbReference>
<name>A0A182T3B2_9DIPT</name>
<sequence length="111" mass="13010">MLLMLLLLLLLLLLKVQRRPGELELRVEQIDVGRYLVGVVVDDKVLMQMVQILQPLVAIHFLRLFAPEERRHHLVFIHREPELVLLLLLLHLFVLGQLLHTQAHARTHTRS</sequence>
<evidence type="ECO:0000313" key="3">
    <source>
        <dbReference type="Proteomes" id="UP000075901"/>
    </source>
</evidence>
<proteinExistence type="predicted"/>
<feature type="signal peptide" evidence="1">
    <location>
        <begin position="1"/>
        <end position="18"/>
    </location>
</feature>
<evidence type="ECO:0008006" key="4">
    <source>
        <dbReference type="Google" id="ProtNLM"/>
    </source>
</evidence>
<keyword evidence="1" id="KW-0732">Signal</keyword>
<keyword evidence="3" id="KW-1185">Reference proteome</keyword>
<evidence type="ECO:0000313" key="2">
    <source>
        <dbReference type="EnsemblMetazoa" id="AMAM018767-PA"/>
    </source>
</evidence>
<protein>
    <recommendedName>
        <fullName evidence="4">Secreted protein</fullName>
    </recommendedName>
</protein>